<protein>
    <recommendedName>
        <fullName evidence="3">Secreted protein</fullName>
    </recommendedName>
</protein>
<evidence type="ECO:0000256" key="1">
    <source>
        <dbReference type="SAM" id="SignalP"/>
    </source>
</evidence>
<dbReference type="AlphaFoldDB" id="A0A1D2AIL4"/>
<accession>A0A1D2AIL4</accession>
<sequence>LVFFANFYLLQQLIWSAALMMFESCDPAHAVLAVKFYPSVRSRTINRERFYDRLVILRVFSVGGCRTSGRVR</sequence>
<keyword evidence="1" id="KW-0732">Signal</keyword>
<name>A0A1D2AIL4_ORNBR</name>
<proteinExistence type="predicted"/>
<dbReference type="EMBL" id="GETE01000607">
    <property type="protein sequence ID" value="JAT79027.1"/>
    <property type="molecule type" value="Transcribed_RNA"/>
</dbReference>
<organism evidence="2">
    <name type="scientific">Ornithodoros brasiliensis</name>
    <name type="common">Mouro tick</name>
    <dbReference type="NCBI Taxonomy" id="888526"/>
    <lineage>
        <taxon>Eukaryota</taxon>
        <taxon>Metazoa</taxon>
        <taxon>Ecdysozoa</taxon>
        <taxon>Arthropoda</taxon>
        <taxon>Chelicerata</taxon>
        <taxon>Arachnida</taxon>
        <taxon>Acari</taxon>
        <taxon>Parasitiformes</taxon>
        <taxon>Ixodida</taxon>
        <taxon>Ixodoidea</taxon>
        <taxon>Argasidae</taxon>
        <taxon>Ornithodorinae</taxon>
        <taxon>Ornithodoros</taxon>
    </lineage>
</organism>
<feature type="signal peptide" evidence="1">
    <location>
        <begin position="1"/>
        <end position="30"/>
    </location>
</feature>
<reference evidence="2" key="1">
    <citation type="submission" date="2016-07" db="EMBL/GenBank/DDBJ databases">
        <title>Salivary Glands transcriptome analysis on engorged females of Ornithodoros brasiliensis (Acari:Argasidae).</title>
        <authorList>
            <person name="Simons S.M."/>
            <person name="Carvalho E."/>
            <person name="Junqueira-de-Azevedo I."/>
            <person name="Ho P.L."/>
            <person name="Giovanni D."/>
            <person name="Mendonca R."/>
            <person name="Onofrio V."/>
            <person name="Landulfo G."/>
            <person name="Ramirez D."/>
            <person name="Barros-Battesti D."/>
        </authorList>
    </citation>
    <scope>NUCLEOTIDE SEQUENCE</scope>
    <source>
        <strain evidence="2">Female</strain>
        <tissue evidence="2">Salivary gland</tissue>
    </source>
</reference>
<evidence type="ECO:0000313" key="2">
    <source>
        <dbReference type="EMBL" id="JAT79027.1"/>
    </source>
</evidence>
<evidence type="ECO:0008006" key="3">
    <source>
        <dbReference type="Google" id="ProtNLM"/>
    </source>
</evidence>
<feature type="non-terminal residue" evidence="2">
    <location>
        <position position="1"/>
    </location>
</feature>
<feature type="chain" id="PRO_5008901591" description="Secreted protein" evidence="1">
    <location>
        <begin position="31"/>
        <end position="72"/>
    </location>
</feature>